<sequence length="452" mass="49240">MARRAPLLAALALCLCAAQPLSAQSLRISAEDGPRAAFTLLYNGYAQAAADLARALIARDPSDLEAHLALSRAERVLGNFEAATAAGKSAWALADTDEERFAAALVTAQALSSEGKRTRAMLWLRRAAQEAPDEARKAQAMRDFRYVRGRNPFSTTLSFTSRPSSNINNGSKSDTLIIDGLPFVISGDARALSGLEVVLGASTAYTRRVSENRLLRFGGRFETRHYALSSEAKAQAPDQDASDYSYTEIEATIGATQLRDPRLGITDLSFDIGRAWYGGDPLANFLRGTIEHRQRLGRSITGTYSLSLTSQQRLDSSTQDSTDLFVLGNWAMTGQSGGVLGWNLGARDMRSQSATISHNALIAGISYQPRAEIFGTRGVLSLDVEQRSYDKPLFGTMREDTRTRLGVTLLLDGLEYYGFAPTLNMSYTRTKSNISLYDTEEIGVNIGLRSTF</sequence>
<evidence type="ECO:0000313" key="3">
    <source>
        <dbReference type="EMBL" id="SLN26436.1"/>
    </source>
</evidence>
<feature type="signal peptide" evidence="1">
    <location>
        <begin position="1"/>
        <end position="23"/>
    </location>
</feature>
<dbReference type="OrthoDB" id="7684399at2"/>
<dbReference type="Gene3D" id="1.25.40.10">
    <property type="entry name" value="Tetratricopeptide repeat domain"/>
    <property type="match status" value="1"/>
</dbReference>
<evidence type="ECO:0000256" key="1">
    <source>
        <dbReference type="SAM" id="SignalP"/>
    </source>
</evidence>
<reference evidence="3 4" key="1">
    <citation type="submission" date="2017-03" db="EMBL/GenBank/DDBJ databases">
        <authorList>
            <person name="Afonso C.L."/>
            <person name="Miller P.J."/>
            <person name="Scott M.A."/>
            <person name="Spackman E."/>
            <person name="Goraichik I."/>
            <person name="Dimitrov K.M."/>
            <person name="Suarez D.L."/>
            <person name="Swayne D.E."/>
        </authorList>
    </citation>
    <scope>NUCLEOTIDE SEQUENCE [LARGE SCALE GENOMIC DNA]</scope>
    <source>
        <strain evidence="3 4">CECT 7680</strain>
    </source>
</reference>
<proteinExistence type="predicted"/>
<protein>
    <recommendedName>
        <fullName evidence="2">Surface lipoprotein assembly modifier C-terminal domain-containing protein</fullName>
    </recommendedName>
</protein>
<evidence type="ECO:0000259" key="2">
    <source>
        <dbReference type="Pfam" id="PF04575"/>
    </source>
</evidence>
<organism evidence="3 4">
    <name type="scientific">Pseudoruegeria aquimaris</name>
    <dbReference type="NCBI Taxonomy" id="393663"/>
    <lineage>
        <taxon>Bacteria</taxon>
        <taxon>Pseudomonadati</taxon>
        <taxon>Pseudomonadota</taxon>
        <taxon>Alphaproteobacteria</taxon>
        <taxon>Rhodobacterales</taxon>
        <taxon>Roseobacteraceae</taxon>
        <taxon>Pseudoruegeria</taxon>
    </lineage>
</organism>
<keyword evidence="1" id="KW-0732">Signal</keyword>
<dbReference type="InterPro" id="IPR007655">
    <property type="entry name" value="Slam_C"/>
</dbReference>
<dbReference type="InterPro" id="IPR011990">
    <property type="entry name" value="TPR-like_helical_dom_sf"/>
</dbReference>
<dbReference type="Proteomes" id="UP000193409">
    <property type="component" value="Unassembled WGS sequence"/>
</dbReference>
<dbReference type="RefSeq" id="WP_085867712.1">
    <property type="nucleotide sequence ID" value="NZ_FWFQ01000006.1"/>
</dbReference>
<keyword evidence="4" id="KW-1185">Reference proteome</keyword>
<dbReference type="Pfam" id="PF04575">
    <property type="entry name" value="SlipAM"/>
    <property type="match status" value="1"/>
</dbReference>
<accession>A0A1Y5RVE4</accession>
<feature type="domain" description="Surface lipoprotein assembly modifier C-terminal" evidence="2">
    <location>
        <begin position="333"/>
        <end position="452"/>
    </location>
</feature>
<gene>
    <name evidence="3" type="ORF">PSA7680_01154</name>
</gene>
<evidence type="ECO:0000313" key="4">
    <source>
        <dbReference type="Proteomes" id="UP000193409"/>
    </source>
</evidence>
<name>A0A1Y5RVE4_9RHOB</name>
<dbReference type="EMBL" id="FWFQ01000006">
    <property type="protein sequence ID" value="SLN26436.1"/>
    <property type="molecule type" value="Genomic_DNA"/>
</dbReference>
<dbReference type="AlphaFoldDB" id="A0A1Y5RVE4"/>
<dbReference type="SUPFAM" id="SSF48452">
    <property type="entry name" value="TPR-like"/>
    <property type="match status" value="1"/>
</dbReference>
<feature type="chain" id="PRO_5012667017" description="Surface lipoprotein assembly modifier C-terminal domain-containing protein" evidence="1">
    <location>
        <begin position="24"/>
        <end position="452"/>
    </location>
</feature>